<dbReference type="AlphaFoldDB" id="A0A8T0EPK1"/>
<reference evidence="1" key="1">
    <citation type="journal article" date="2020" name="bioRxiv">
        <title>Chromosome-level reference genome of the European wasp spider Argiope bruennichi: a resource for studies on range expansion and evolutionary adaptation.</title>
        <authorList>
            <person name="Sheffer M.M."/>
            <person name="Hoppe A."/>
            <person name="Krehenwinkel H."/>
            <person name="Uhl G."/>
            <person name="Kuss A.W."/>
            <person name="Jensen L."/>
            <person name="Jensen C."/>
            <person name="Gillespie R.G."/>
            <person name="Hoff K.J."/>
            <person name="Prost S."/>
        </authorList>
    </citation>
    <scope>NUCLEOTIDE SEQUENCE</scope>
</reference>
<organism evidence="1 2">
    <name type="scientific">Argiope bruennichi</name>
    <name type="common">Wasp spider</name>
    <name type="synonym">Aranea bruennichi</name>
    <dbReference type="NCBI Taxonomy" id="94029"/>
    <lineage>
        <taxon>Eukaryota</taxon>
        <taxon>Metazoa</taxon>
        <taxon>Ecdysozoa</taxon>
        <taxon>Arthropoda</taxon>
        <taxon>Chelicerata</taxon>
        <taxon>Arachnida</taxon>
        <taxon>Araneae</taxon>
        <taxon>Araneomorphae</taxon>
        <taxon>Entelegynae</taxon>
        <taxon>Araneoidea</taxon>
        <taxon>Araneidae</taxon>
        <taxon>Argiope</taxon>
    </lineage>
</organism>
<dbReference type="Proteomes" id="UP000807504">
    <property type="component" value="Unassembled WGS sequence"/>
</dbReference>
<evidence type="ECO:0000313" key="2">
    <source>
        <dbReference type="Proteomes" id="UP000807504"/>
    </source>
</evidence>
<comment type="caution">
    <text evidence="1">The sequence shown here is derived from an EMBL/GenBank/DDBJ whole genome shotgun (WGS) entry which is preliminary data.</text>
</comment>
<dbReference type="EMBL" id="JABXBU010002072">
    <property type="protein sequence ID" value="KAF8777194.1"/>
    <property type="molecule type" value="Genomic_DNA"/>
</dbReference>
<proteinExistence type="predicted"/>
<name>A0A8T0EPK1_ARGBR</name>
<evidence type="ECO:0000313" key="1">
    <source>
        <dbReference type="EMBL" id="KAF8777194.1"/>
    </source>
</evidence>
<keyword evidence="2" id="KW-1185">Reference proteome</keyword>
<accession>A0A8T0EPK1</accession>
<protein>
    <submittedName>
        <fullName evidence="1">Uncharacterized protein</fullName>
    </submittedName>
</protein>
<sequence length="121" mass="13462">MLLLIRLCEIGNACSLKSKIRIHYLNLYENNFPSLHQRILCSSLRLGGRFACISSIIQQLVEQPPIEALFLKKRGEETTVFCVPCALDPFFLPTKEISDPSFGSQGGVAFAAGRSSRGYPR</sequence>
<reference evidence="1" key="2">
    <citation type="submission" date="2020-06" db="EMBL/GenBank/DDBJ databases">
        <authorList>
            <person name="Sheffer M."/>
        </authorList>
    </citation>
    <scope>NUCLEOTIDE SEQUENCE</scope>
</reference>
<gene>
    <name evidence="1" type="ORF">HNY73_014105</name>
</gene>